<evidence type="ECO:0000313" key="7">
    <source>
        <dbReference type="Proteomes" id="UP001500393"/>
    </source>
</evidence>
<dbReference type="EMBL" id="BAAAOS010000070">
    <property type="protein sequence ID" value="GAA1618625.1"/>
    <property type="molecule type" value="Genomic_DNA"/>
</dbReference>
<feature type="chain" id="PRO_5047045059" evidence="4">
    <location>
        <begin position="24"/>
        <end position="503"/>
    </location>
</feature>
<evidence type="ECO:0000256" key="1">
    <source>
        <dbReference type="ARBA" id="ARBA00005695"/>
    </source>
</evidence>
<dbReference type="RefSeq" id="WP_344222536.1">
    <property type="nucleotide sequence ID" value="NZ_BAAAOS010000070.1"/>
</dbReference>
<dbReference type="PROSITE" id="PS51257">
    <property type="entry name" value="PROKAR_LIPOPROTEIN"/>
    <property type="match status" value="1"/>
</dbReference>
<protein>
    <submittedName>
        <fullName evidence="6">ABC transporter substrate-binding protein</fullName>
    </submittedName>
</protein>
<dbReference type="PIRSF" id="PIRSF002741">
    <property type="entry name" value="MppA"/>
    <property type="match status" value="1"/>
</dbReference>
<evidence type="ECO:0000256" key="2">
    <source>
        <dbReference type="ARBA" id="ARBA00022448"/>
    </source>
</evidence>
<dbReference type="Gene3D" id="3.10.105.10">
    <property type="entry name" value="Dipeptide-binding Protein, Domain 3"/>
    <property type="match status" value="1"/>
</dbReference>
<name>A0ABP4QUV5_9ACTN</name>
<evidence type="ECO:0000256" key="4">
    <source>
        <dbReference type="SAM" id="SignalP"/>
    </source>
</evidence>
<feature type="domain" description="Solute-binding protein family 5" evidence="5">
    <location>
        <begin position="77"/>
        <end position="424"/>
    </location>
</feature>
<gene>
    <name evidence="6" type="ORF">GCM10009789_85570</name>
</gene>
<dbReference type="Proteomes" id="UP001500393">
    <property type="component" value="Unassembled WGS sequence"/>
</dbReference>
<keyword evidence="3 4" id="KW-0732">Signal</keyword>
<reference evidence="7" key="1">
    <citation type="journal article" date="2019" name="Int. J. Syst. Evol. Microbiol.">
        <title>The Global Catalogue of Microorganisms (GCM) 10K type strain sequencing project: providing services to taxonomists for standard genome sequencing and annotation.</title>
        <authorList>
            <consortium name="The Broad Institute Genomics Platform"/>
            <consortium name="The Broad Institute Genome Sequencing Center for Infectious Disease"/>
            <person name="Wu L."/>
            <person name="Ma J."/>
        </authorList>
    </citation>
    <scope>NUCLEOTIDE SEQUENCE [LARGE SCALE GENOMIC DNA]</scope>
    <source>
        <strain evidence="7">JCM 14969</strain>
    </source>
</reference>
<keyword evidence="7" id="KW-1185">Reference proteome</keyword>
<evidence type="ECO:0000259" key="5">
    <source>
        <dbReference type="Pfam" id="PF00496"/>
    </source>
</evidence>
<dbReference type="SUPFAM" id="SSF53850">
    <property type="entry name" value="Periplasmic binding protein-like II"/>
    <property type="match status" value="1"/>
</dbReference>
<dbReference type="PANTHER" id="PTHR30290:SF9">
    <property type="entry name" value="OLIGOPEPTIDE-BINDING PROTEIN APPA"/>
    <property type="match status" value="1"/>
</dbReference>
<accession>A0ABP4QUV5</accession>
<comment type="similarity">
    <text evidence="1">Belongs to the bacterial solute-binding protein 5 family.</text>
</comment>
<feature type="signal peptide" evidence="4">
    <location>
        <begin position="1"/>
        <end position="23"/>
    </location>
</feature>
<dbReference type="CDD" id="cd00995">
    <property type="entry name" value="PBP2_NikA_DppA_OppA_like"/>
    <property type="match status" value="1"/>
</dbReference>
<evidence type="ECO:0000256" key="3">
    <source>
        <dbReference type="ARBA" id="ARBA00022729"/>
    </source>
</evidence>
<dbReference type="PANTHER" id="PTHR30290">
    <property type="entry name" value="PERIPLASMIC BINDING COMPONENT OF ABC TRANSPORTER"/>
    <property type="match status" value="1"/>
</dbReference>
<dbReference type="Gene3D" id="3.40.190.10">
    <property type="entry name" value="Periplasmic binding protein-like II"/>
    <property type="match status" value="1"/>
</dbReference>
<dbReference type="InterPro" id="IPR000914">
    <property type="entry name" value="SBP_5_dom"/>
</dbReference>
<evidence type="ECO:0000313" key="6">
    <source>
        <dbReference type="EMBL" id="GAA1618625.1"/>
    </source>
</evidence>
<dbReference type="InterPro" id="IPR039424">
    <property type="entry name" value="SBP_5"/>
</dbReference>
<organism evidence="6 7">
    <name type="scientific">Kribbella sancticallisti</name>
    <dbReference type="NCBI Taxonomy" id="460087"/>
    <lineage>
        <taxon>Bacteria</taxon>
        <taxon>Bacillati</taxon>
        <taxon>Actinomycetota</taxon>
        <taxon>Actinomycetes</taxon>
        <taxon>Propionibacteriales</taxon>
        <taxon>Kribbellaceae</taxon>
        <taxon>Kribbella</taxon>
    </lineage>
</organism>
<comment type="caution">
    <text evidence="6">The sequence shown here is derived from an EMBL/GenBank/DDBJ whole genome shotgun (WGS) entry which is preliminary data.</text>
</comment>
<dbReference type="Gene3D" id="3.90.76.10">
    <property type="entry name" value="Dipeptide-binding Protein, Domain 1"/>
    <property type="match status" value="1"/>
</dbReference>
<dbReference type="InterPro" id="IPR030678">
    <property type="entry name" value="Peptide/Ni-bd"/>
</dbReference>
<dbReference type="Pfam" id="PF00496">
    <property type="entry name" value="SBP_bac_5"/>
    <property type="match status" value="1"/>
</dbReference>
<sequence>MLTKRKLVASLAALTLLATGLSACSPAGEPGSDDQVLRYAPAMFPVSLDTHKYAGEEAVQTTIQQIMEPLVRVDDGKIVPVLAESWQNLDPNTWVFKLRSGVKFSDGTPFTAKDVVASYQRHQKLDGPLVPLYASVKSFEATDDATVTVKTAKPLGTLLSSLTLLFIGPAGKVDSEGFFSKPIGTGPFTVTAFLPDERLELAANPEYWDGAPQLDKLEFVSIPEVAGRITGLENGEVDVLTQIPPDQVPGVKDSEGITYATTPSWTYYFNWFNHNRKPFDDKRVRQALWYALNLEGTVKDLFGDLAAVAQAPLAQDVIGAPKLTPYRHDPAKAKQLLAEAGYPNGFSTSMQWPLEGGPNIRALAQAMISDWAKIGVKVQPLEKERAQWLEDFGKLNWDMNLQTNVTGTGDADYTLARLYLCAAKRNGYCNPALDKLLLDARATIDPAERSKLYTQAGQILFDDAVGVFPADLASNSAHRNRVQNFVMPPSGRPLFSKVTVSGS</sequence>
<proteinExistence type="inferred from homology"/>
<keyword evidence="2" id="KW-0813">Transport</keyword>